<name>A0ABY6CHX1_9HYPH</name>
<accession>A0ABY6CHX1</accession>
<dbReference type="Proteomes" id="UP001061862">
    <property type="component" value="Chromosome"/>
</dbReference>
<evidence type="ECO:0000313" key="2">
    <source>
        <dbReference type="Proteomes" id="UP001061862"/>
    </source>
</evidence>
<sequence>MRGVTLRAIQGLSVVIYAYPARSNTKINPFNAILSDALEDLGYTVTDPSHAQGVFGRADVVLINWPEAATQQKWGIAIRRSFFQLLTLIIQRLRGAKIVWIAHNSTSHDSVRPRIERAYMRLVVRLLAGVVFLTKGSRAPSIEQHPGLEKLPYVIMRHPLYGDHYPPSPSKEVARLALGLPAGRKIVGMVGDLKSYKGIDDFLVAFGAAEGGELDGLLAGKAQEAGLVASIKACAARVAERGRMLVHIDRRASDQELVTALAALDLLVLPYKGGENSGVAILAAERGTPILARPIPGILELGDVLGAAVQSYAGELGGAELVAAVSQATAPTEVVLEKFRQDHSAAAAAKALQGLFEVI</sequence>
<dbReference type="Gene3D" id="3.40.50.2000">
    <property type="entry name" value="Glycogen Phosphorylase B"/>
    <property type="match status" value="2"/>
</dbReference>
<evidence type="ECO:0000313" key="1">
    <source>
        <dbReference type="EMBL" id="UXN69658.1"/>
    </source>
</evidence>
<dbReference type="EMBL" id="CP104965">
    <property type="protein sequence ID" value="UXN69658.1"/>
    <property type="molecule type" value="Genomic_DNA"/>
</dbReference>
<protein>
    <recommendedName>
        <fullName evidence="3">Glycosyl transferase family 1 domain-containing protein</fullName>
    </recommendedName>
</protein>
<dbReference type="SUPFAM" id="SSF53756">
    <property type="entry name" value="UDP-Glycosyltransferase/glycogen phosphorylase"/>
    <property type="match status" value="1"/>
</dbReference>
<keyword evidence="2" id="KW-1185">Reference proteome</keyword>
<proteinExistence type="predicted"/>
<dbReference type="RefSeq" id="WP_262168240.1">
    <property type="nucleotide sequence ID" value="NZ_CP104965.1"/>
</dbReference>
<evidence type="ECO:0008006" key="3">
    <source>
        <dbReference type="Google" id="ProtNLM"/>
    </source>
</evidence>
<organism evidence="1 2">
    <name type="scientific">Devosia neptuniae</name>
    <dbReference type="NCBI Taxonomy" id="191302"/>
    <lineage>
        <taxon>Bacteria</taxon>
        <taxon>Pseudomonadati</taxon>
        <taxon>Pseudomonadota</taxon>
        <taxon>Alphaproteobacteria</taxon>
        <taxon>Hyphomicrobiales</taxon>
        <taxon>Devosiaceae</taxon>
        <taxon>Devosia</taxon>
    </lineage>
</organism>
<reference evidence="1 2" key="1">
    <citation type="submission" date="2022-09" db="EMBL/GenBank/DDBJ databases">
        <title>Interaction between co-microsymbionts with complementary sets of symbiotic genes in legume-rhizobium systems.</title>
        <authorList>
            <person name="Safronova V."/>
            <person name="Sazanova A."/>
            <person name="Afonin A."/>
            <person name="Chirak E."/>
        </authorList>
    </citation>
    <scope>NUCLEOTIDE SEQUENCE [LARGE SCALE GENOMIC DNA]</scope>
    <source>
        <strain evidence="1 2">A18/4-1</strain>
    </source>
</reference>
<gene>
    <name evidence="1" type="ORF">N8A98_20950</name>
</gene>